<name>A0ABW4XLI8_9GAMM</name>
<keyword evidence="7" id="KW-0813">Transport</keyword>
<keyword evidence="10" id="KW-1185">Reference proteome</keyword>
<comment type="subcellular location">
    <subcellularLocation>
        <location evidence="1">Cell membrane</location>
        <topology evidence="1">Single-pass membrane protein</topology>
    </subcellularLocation>
    <subcellularLocation>
        <location evidence="7">Cell membrane</location>
        <topology evidence="7">Single-pass type II membrane protein</topology>
    </subcellularLocation>
</comment>
<dbReference type="Pfam" id="PF02472">
    <property type="entry name" value="ExbD"/>
    <property type="match status" value="1"/>
</dbReference>
<evidence type="ECO:0000313" key="10">
    <source>
        <dbReference type="Proteomes" id="UP001597380"/>
    </source>
</evidence>
<gene>
    <name evidence="9" type="ORF">ACFSJ3_04040</name>
</gene>
<keyword evidence="4 7" id="KW-0812">Transmembrane</keyword>
<evidence type="ECO:0000313" key="9">
    <source>
        <dbReference type="EMBL" id="MFD2095143.1"/>
    </source>
</evidence>
<protein>
    <submittedName>
        <fullName evidence="9">ExbD/TolR family protein</fullName>
    </submittedName>
</protein>
<keyword evidence="7" id="KW-0653">Protein transport</keyword>
<comment type="caution">
    <text evidence="9">The sequence shown here is derived from an EMBL/GenBank/DDBJ whole genome shotgun (WGS) entry which is preliminary data.</text>
</comment>
<evidence type="ECO:0000256" key="6">
    <source>
        <dbReference type="ARBA" id="ARBA00023136"/>
    </source>
</evidence>
<evidence type="ECO:0000256" key="7">
    <source>
        <dbReference type="RuleBase" id="RU003879"/>
    </source>
</evidence>
<reference evidence="10" key="1">
    <citation type="journal article" date="2019" name="Int. J. Syst. Evol. Microbiol.">
        <title>The Global Catalogue of Microorganisms (GCM) 10K type strain sequencing project: providing services to taxonomists for standard genome sequencing and annotation.</title>
        <authorList>
            <consortium name="The Broad Institute Genomics Platform"/>
            <consortium name="The Broad Institute Genome Sequencing Center for Infectious Disease"/>
            <person name="Wu L."/>
            <person name="Ma J."/>
        </authorList>
    </citation>
    <scope>NUCLEOTIDE SEQUENCE [LARGE SCALE GENOMIC DNA]</scope>
    <source>
        <strain evidence="10">CGMCC 1.10992</strain>
    </source>
</reference>
<evidence type="ECO:0000256" key="1">
    <source>
        <dbReference type="ARBA" id="ARBA00004162"/>
    </source>
</evidence>
<comment type="similarity">
    <text evidence="2 7">Belongs to the ExbD/TolR family.</text>
</comment>
<dbReference type="PANTHER" id="PTHR30558:SF15">
    <property type="entry name" value="BIOPOLYMER TRANSPORT PROTEIN EXBD1"/>
    <property type="match status" value="1"/>
</dbReference>
<accession>A0ABW4XLI8</accession>
<dbReference type="EMBL" id="JBHUHT010000008">
    <property type="protein sequence ID" value="MFD2095143.1"/>
    <property type="molecule type" value="Genomic_DNA"/>
</dbReference>
<evidence type="ECO:0000256" key="4">
    <source>
        <dbReference type="ARBA" id="ARBA00022692"/>
    </source>
</evidence>
<organism evidence="9 10">
    <name type="scientific">Corallincola platygyrae</name>
    <dbReference type="NCBI Taxonomy" id="1193278"/>
    <lineage>
        <taxon>Bacteria</taxon>
        <taxon>Pseudomonadati</taxon>
        <taxon>Pseudomonadota</taxon>
        <taxon>Gammaproteobacteria</taxon>
        <taxon>Alteromonadales</taxon>
        <taxon>Psychromonadaceae</taxon>
        <taxon>Corallincola</taxon>
    </lineage>
</organism>
<evidence type="ECO:0000256" key="5">
    <source>
        <dbReference type="ARBA" id="ARBA00022989"/>
    </source>
</evidence>
<evidence type="ECO:0000256" key="3">
    <source>
        <dbReference type="ARBA" id="ARBA00022475"/>
    </source>
</evidence>
<keyword evidence="6 8" id="KW-0472">Membrane</keyword>
<sequence length="138" mass="15560">MIQTQERASLSTSIELTPLIDIVFIVVVFLLLTANSRLLSLPVDIPSSDSVISESVVPSKPLTITLKETAPFFAIDQQTYEHWDAFKLALVQRLKDKEQPINIAADRESQVEPLLKLMALLNQHQVQNTHILMEESRP</sequence>
<dbReference type="PANTHER" id="PTHR30558">
    <property type="entry name" value="EXBD MEMBRANE COMPONENT OF PMF-DRIVEN MACROMOLECULE IMPORT SYSTEM"/>
    <property type="match status" value="1"/>
</dbReference>
<proteinExistence type="inferred from homology"/>
<feature type="transmembrane region" description="Helical" evidence="8">
    <location>
        <begin position="16"/>
        <end position="34"/>
    </location>
</feature>
<evidence type="ECO:0000256" key="2">
    <source>
        <dbReference type="ARBA" id="ARBA00005811"/>
    </source>
</evidence>
<keyword evidence="3" id="KW-1003">Cell membrane</keyword>
<dbReference type="Proteomes" id="UP001597380">
    <property type="component" value="Unassembled WGS sequence"/>
</dbReference>
<evidence type="ECO:0000256" key="8">
    <source>
        <dbReference type="SAM" id="Phobius"/>
    </source>
</evidence>
<dbReference type="RefSeq" id="WP_345338297.1">
    <property type="nucleotide sequence ID" value="NZ_BAABLI010000005.1"/>
</dbReference>
<keyword evidence="5 8" id="KW-1133">Transmembrane helix</keyword>
<dbReference type="InterPro" id="IPR003400">
    <property type="entry name" value="ExbD"/>
</dbReference>